<evidence type="ECO:0000256" key="5">
    <source>
        <dbReference type="ARBA" id="ARBA00022842"/>
    </source>
</evidence>
<organism evidence="7 8">
    <name type="scientific">Sanguibacter suaedae</name>
    <dbReference type="NCBI Taxonomy" id="2795737"/>
    <lineage>
        <taxon>Bacteria</taxon>
        <taxon>Bacillati</taxon>
        <taxon>Actinomycetota</taxon>
        <taxon>Actinomycetes</taxon>
        <taxon>Micrococcales</taxon>
        <taxon>Sanguibacteraceae</taxon>
        <taxon>Sanguibacter</taxon>
    </lineage>
</organism>
<comment type="cofactor">
    <cofactor evidence="1">
        <name>Mg(2+)</name>
        <dbReference type="ChEBI" id="CHEBI:18420"/>
    </cofactor>
</comment>
<evidence type="ECO:0000256" key="3">
    <source>
        <dbReference type="ARBA" id="ARBA00022679"/>
    </source>
</evidence>
<dbReference type="PANTHER" id="PTHR12001:SF85">
    <property type="entry name" value="SHORT CHAIN ISOPRENYL DIPHOSPHATE SYNTHASE"/>
    <property type="match status" value="1"/>
</dbReference>
<reference evidence="7" key="1">
    <citation type="submission" date="2020-12" db="EMBL/GenBank/DDBJ databases">
        <title>Sanguibacter suaedae sp. nov., isolated from Suaeda aralocaspica.</title>
        <authorList>
            <person name="Ma Q."/>
        </authorList>
    </citation>
    <scope>NUCLEOTIDE SEQUENCE</scope>
    <source>
        <strain evidence="7">YZGR15</strain>
    </source>
</reference>
<evidence type="ECO:0000256" key="1">
    <source>
        <dbReference type="ARBA" id="ARBA00001946"/>
    </source>
</evidence>
<dbReference type="Pfam" id="PF00348">
    <property type="entry name" value="polyprenyl_synt"/>
    <property type="match status" value="1"/>
</dbReference>
<keyword evidence="3 6" id="KW-0808">Transferase</keyword>
<dbReference type="PROSITE" id="PS00723">
    <property type="entry name" value="POLYPRENYL_SYNTHASE_1"/>
    <property type="match status" value="1"/>
</dbReference>
<evidence type="ECO:0000256" key="2">
    <source>
        <dbReference type="ARBA" id="ARBA00006706"/>
    </source>
</evidence>
<dbReference type="Gene3D" id="1.10.600.10">
    <property type="entry name" value="Farnesyl Diphosphate Synthase"/>
    <property type="match status" value="1"/>
</dbReference>
<dbReference type="SUPFAM" id="SSF48576">
    <property type="entry name" value="Terpenoid synthases"/>
    <property type="match status" value="1"/>
</dbReference>
<comment type="similarity">
    <text evidence="2 6">Belongs to the FPP/GGPP synthase family.</text>
</comment>
<dbReference type="InterPro" id="IPR000092">
    <property type="entry name" value="Polyprenyl_synt"/>
</dbReference>
<gene>
    <name evidence="7" type="ORF">JAV76_05200</name>
</gene>
<dbReference type="InterPro" id="IPR033749">
    <property type="entry name" value="Polyprenyl_synt_CS"/>
</dbReference>
<dbReference type="PANTHER" id="PTHR12001">
    <property type="entry name" value="GERANYLGERANYL PYROPHOSPHATE SYNTHASE"/>
    <property type="match status" value="1"/>
</dbReference>
<dbReference type="InterPro" id="IPR008949">
    <property type="entry name" value="Isoprenoid_synthase_dom_sf"/>
</dbReference>
<accession>A0A934I2J7</accession>
<keyword evidence="4" id="KW-0479">Metal-binding</keyword>
<dbReference type="GO" id="GO:0046872">
    <property type="term" value="F:metal ion binding"/>
    <property type="evidence" value="ECO:0007669"/>
    <property type="project" value="UniProtKB-KW"/>
</dbReference>
<dbReference type="SFLD" id="SFLDS00005">
    <property type="entry name" value="Isoprenoid_Synthase_Type_I"/>
    <property type="match status" value="1"/>
</dbReference>
<evidence type="ECO:0000256" key="4">
    <source>
        <dbReference type="ARBA" id="ARBA00022723"/>
    </source>
</evidence>
<comment type="caution">
    <text evidence="7">The sequence shown here is derived from an EMBL/GenBank/DDBJ whole genome shotgun (WGS) entry which is preliminary data.</text>
</comment>
<dbReference type="AlphaFoldDB" id="A0A934I2J7"/>
<proteinExistence type="inferred from homology"/>
<dbReference type="GO" id="GO:0004659">
    <property type="term" value="F:prenyltransferase activity"/>
    <property type="evidence" value="ECO:0007669"/>
    <property type="project" value="InterPro"/>
</dbReference>
<dbReference type="GO" id="GO:0008299">
    <property type="term" value="P:isoprenoid biosynthetic process"/>
    <property type="evidence" value="ECO:0007669"/>
    <property type="project" value="InterPro"/>
</dbReference>
<evidence type="ECO:0000256" key="6">
    <source>
        <dbReference type="RuleBase" id="RU004466"/>
    </source>
</evidence>
<evidence type="ECO:0000313" key="8">
    <source>
        <dbReference type="Proteomes" id="UP000602087"/>
    </source>
</evidence>
<dbReference type="EMBL" id="JAEINH010000003">
    <property type="protein sequence ID" value="MBI9114409.1"/>
    <property type="molecule type" value="Genomic_DNA"/>
</dbReference>
<dbReference type="Proteomes" id="UP000602087">
    <property type="component" value="Unassembled WGS sequence"/>
</dbReference>
<evidence type="ECO:0000313" key="7">
    <source>
        <dbReference type="EMBL" id="MBI9114409.1"/>
    </source>
</evidence>
<dbReference type="CDD" id="cd00685">
    <property type="entry name" value="Trans_IPPS_HT"/>
    <property type="match status" value="1"/>
</dbReference>
<dbReference type="PROSITE" id="PS00444">
    <property type="entry name" value="POLYPRENYL_SYNTHASE_2"/>
    <property type="match status" value="1"/>
</dbReference>
<sequence length="350" mass="37241">MHVVDSARVTPRDVLTAYLDEQVERATPYGRDYHDLWTAIRETTLGGKQLRPELLMGTYRLLGGDDHPLAATVGAAVELLHAAFVLHDDVIDHDDTRRGRPTVNGRFTDSALAAGSAVGRADALGAAAGILAGDLALGAAVRLVATSDAAPHARQTLLDLVDHALFATAAGELADVRYSLGETPVDLAAVITMEALKTAVYSFELPLQAGAVLAGAGPHVLEHLGRFGRKVGIAFQLLDDVQGVFGASADTGKSVLTDLREGKHTPLVTHARTTAAWAVLQPVLGDPELTEADVEDVRRALETSGSRAFVEDLADDYLRAARDLARGPDLPEGFDTWFDSMTEAFVRRVA</sequence>
<keyword evidence="5" id="KW-0460">Magnesium</keyword>
<keyword evidence="8" id="KW-1185">Reference proteome</keyword>
<name>A0A934I2J7_9MICO</name>
<protein>
    <submittedName>
        <fullName evidence="7">Polyprenyl synthetase family protein</fullName>
    </submittedName>
</protein>